<accession>A0A238XSK0</accession>
<proteinExistence type="predicted"/>
<keyword evidence="2" id="KW-0808">Transferase</keyword>
<name>A0A238XSK0_9RHOB</name>
<reference evidence="2 3" key="1">
    <citation type="submission" date="2017-06" db="EMBL/GenBank/DDBJ databases">
        <authorList>
            <person name="Kim H.J."/>
            <person name="Triplett B.A."/>
        </authorList>
    </citation>
    <scope>NUCLEOTIDE SEQUENCE [LARGE SCALE GENOMIC DNA]</scope>
    <source>
        <strain evidence="2 3">DSM 29052</strain>
    </source>
</reference>
<evidence type="ECO:0000313" key="2">
    <source>
        <dbReference type="EMBL" id="SNR61491.1"/>
    </source>
</evidence>
<keyword evidence="3" id="KW-1185">Reference proteome</keyword>
<dbReference type="OrthoDB" id="9803702at2"/>
<dbReference type="InterPro" id="IPR018762">
    <property type="entry name" value="ChpT_C"/>
</dbReference>
<evidence type="ECO:0000313" key="3">
    <source>
        <dbReference type="Proteomes" id="UP000198417"/>
    </source>
</evidence>
<dbReference type="Pfam" id="PF10090">
    <property type="entry name" value="HPTransfase"/>
    <property type="match status" value="1"/>
</dbReference>
<dbReference type="InterPro" id="IPR036890">
    <property type="entry name" value="HATPase_C_sf"/>
</dbReference>
<dbReference type="Gene3D" id="3.30.565.10">
    <property type="entry name" value="Histidine kinase-like ATPase, C-terminal domain"/>
    <property type="match status" value="1"/>
</dbReference>
<dbReference type="EMBL" id="FZNN01000012">
    <property type="protein sequence ID" value="SNR61491.1"/>
    <property type="molecule type" value="Genomic_DNA"/>
</dbReference>
<feature type="domain" description="Histidine phosphotransferase ChpT C-terminal" evidence="1">
    <location>
        <begin position="79"/>
        <end position="192"/>
    </location>
</feature>
<dbReference type="GO" id="GO:0016740">
    <property type="term" value="F:transferase activity"/>
    <property type="evidence" value="ECO:0007669"/>
    <property type="project" value="UniProtKB-KW"/>
</dbReference>
<gene>
    <name evidence="2" type="ORF">SAMN06265370_112137</name>
</gene>
<evidence type="ECO:0000259" key="1">
    <source>
        <dbReference type="Pfam" id="PF10090"/>
    </source>
</evidence>
<sequence length="200" mass="22194">MQSDSVDLAALIASRICHDLISPVGAISNGLELLTLSGATGIGPEFDLISDSCSSATARIRFFRIAFGTSSDSQMLSQNEVRRILQDVSQGTRLRTEWLPVGDQTRREVQLAFLALLCLETALPLGGTVKLDRQGEVWHIEATAPRINVDPDLWQMLTELTTRVEISPSRVQFLMLQTIARELKRKFKVSHTVDSLKLVF</sequence>
<dbReference type="AlphaFoldDB" id="A0A238XSK0"/>
<protein>
    <submittedName>
        <fullName evidence="2">Histidine phosphotransferase ChpT</fullName>
    </submittedName>
</protein>
<dbReference type="RefSeq" id="WP_089271477.1">
    <property type="nucleotide sequence ID" value="NZ_FZNN01000012.1"/>
</dbReference>
<dbReference type="Proteomes" id="UP000198417">
    <property type="component" value="Unassembled WGS sequence"/>
</dbReference>
<dbReference type="Gene3D" id="1.10.287.130">
    <property type="match status" value="1"/>
</dbReference>
<organism evidence="2 3">
    <name type="scientific">Puniceibacterium sediminis</name>
    <dbReference type="NCBI Taxonomy" id="1608407"/>
    <lineage>
        <taxon>Bacteria</taxon>
        <taxon>Pseudomonadati</taxon>
        <taxon>Pseudomonadota</taxon>
        <taxon>Alphaproteobacteria</taxon>
        <taxon>Rhodobacterales</taxon>
        <taxon>Paracoccaceae</taxon>
        <taxon>Puniceibacterium</taxon>
    </lineage>
</organism>